<evidence type="ECO:0000256" key="2">
    <source>
        <dbReference type="ARBA" id="ARBA00022448"/>
    </source>
</evidence>
<evidence type="ECO:0000313" key="5">
    <source>
        <dbReference type="EMBL" id="CAG5053009.1"/>
    </source>
</evidence>
<reference evidence="5" key="1">
    <citation type="submission" date="2021-04" db="EMBL/GenBank/DDBJ databases">
        <authorList>
            <person name="Tunstrom K."/>
        </authorList>
    </citation>
    <scope>NUCLEOTIDE SEQUENCE</scope>
</reference>
<evidence type="ECO:0000256" key="3">
    <source>
        <dbReference type="ARBA" id="ARBA00023065"/>
    </source>
</evidence>
<evidence type="ECO:0000256" key="4">
    <source>
        <dbReference type="ARBA" id="ARBA00045737"/>
    </source>
</evidence>
<dbReference type="Pfam" id="PF01813">
    <property type="entry name" value="ATP-synt_D"/>
    <property type="match status" value="1"/>
</dbReference>
<dbReference type="GO" id="GO:0046961">
    <property type="term" value="F:proton-transporting ATPase activity, rotational mechanism"/>
    <property type="evidence" value="ECO:0007669"/>
    <property type="project" value="InterPro"/>
</dbReference>
<dbReference type="Proteomes" id="UP000691718">
    <property type="component" value="Unassembled WGS sequence"/>
</dbReference>
<comment type="caution">
    <text evidence="5">The sequence shown here is derived from an EMBL/GenBank/DDBJ whole genome shotgun (WGS) entry which is preliminary data.</text>
</comment>
<gene>
    <name evidence="5" type="ORF">PAPOLLO_LOCUS25522</name>
</gene>
<evidence type="ECO:0000313" key="6">
    <source>
        <dbReference type="Proteomes" id="UP000691718"/>
    </source>
</evidence>
<comment type="function">
    <text evidence="4">Subunit of the V1 complex of vacuolar(H+)-ATPase (V-ATPase), a multisubunit enzyme composed of a peripheral complex (V1) that hydrolyzes ATP and a membrane integral complex (V0) that translocates protons. V-ATPase is responsible for acidifying and maintaining the pH of intracellular compartments and in some cell types, is targeted to the plasma membrane, where it is responsible for acidifying the extracellular environment.</text>
</comment>
<sequence length="1098" mass="126494">MVIPRIHLSIRYILSELEEIEREDNFRLKRFKELKSKKVKKYLNLKDGTYKHEERLASIHDEIVGDYCCCLSYDDLRKVYKKNLSDEKICQASNKTSYQYEDDIILQTEKLINIPKQNENDLFCEDNFLSTCLDLKTILENILKNSVCVKCKKNIKMSSKLSVSGSILNINSETGGKLGYYERKYEEIIKVLRLQKEDGLISQEKQIITVKTDKRNPIRSQVFDHNNKGNNKILNSCQNRDDDKLNKKGAYKCNCENHDKNFINNNNTYCGLGNTKSEPVCGTQKWNEPQLWPCNSAANIKTTVVLEEASSTFPGDVTLNLIFKNESCEKIRDINVTKLPHTSSIKIHICNLPKRHVFKESQNDITSFNGLSLTRQEMLNKASCKISSQVVKAGKDVDTYTSDILKTSQMINHSSQALNQEEYMRYARVYTKFKDDCTYVEGLPHICNKIMTLHNRKRSDKDRAQSNCIHKKFPYIFSKVKKKSYRKALNTEECSEVRDTDGLVNKSFTKVTPFSYIFSSLRSNTIDDMLNHACSYTPRFSYVLSKAREKSFSTNDKSREIDAMFNDACKRTFNFTYIFSHLKDVEIDRKFKRSCMHKENFPYIFSRVKDKTNNQFGIVNRYKADEIETLFKNACKRPSDFPYIINHLNRIAIDGMIRKACSYTPDYPYIFSKVSSVKSTKDLYENNISYSIEMDGIFNGAKTNGFDNETVHKDKKLERNKQENTISPLKSINNIETETVIKDAWVSENDFNYLFDKREHNYLTELSDRGNNLGLNEIKQLFKDSCKRDTKTKCEFNYIFQNVFKDKNRQYKKCDSKSEKEAKAKNHSTVNCTNFMKEEVHSQNVSSEPDCSYTSNRTPNKLLLEIPSSKSSRDHIGIEIMWKTGCLCGNNLTSKSLVIIKSQRSSTNYIANIKKNVTGTKSWCSNKIIPKEHNSKISAKKQKEAVNLSLIHRMLDSIKNIYVPFNKPVNPEVNKKFSDISSDKLNSYTSISTISNYSWKSSVMKMCQADVECEENHISYSDILSTPSLDLLTCKSKAVGSNLDSIGSLNENISSCEILNTSIATETQNISDIEMNSDTLIKETDKRNSSNTAFKFCK</sequence>
<keyword evidence="2" id="KW-0813">Transport</keyword>
<keyword evidence="3" id="KW-0406">Ion transport</keyword>
<keyword evidence="6" id="KW-1185">Reference proteome</keyword>
<dbReference type="OrthoDB" id="7676488at2759"/>
<accession>A0A8S3YAJ9</accession>
<comment type="similarity">
    <text evidence="1">Belongs to the V-ATPase D subunit family.</text>
</comment>
<dbReference type="InterPro" id="IPR002699">
    <property type="entry name" value="V_ATPase_D"/>
</dbReference>
<organism evidence="5 6">
    <name type="scientific">Parnassius apollo</name>
    <name type="common">Apollo butterfly</name>
    <name type="synonym">Papilio apollo</name>
    <dbReference type="NCBI Taxonomy" id="110799"/>
    <lineage>
        <taxon>Eukaryota</taxon>
        <taxon>Metazoa</taxon>
        <taxon>Ecdysozoa</taxon>
        <taxon>Arthropoda</taxon>
        <taxon>Hexapoda</taxon>
        <taxon>Insecta</taxon>
        <taxon>Pterygota</taxon>
        <taxon>Neoptera</taxon>
        <taxon>Endopterygota</taxon>
        <taxon>Lepidoptera</taxon>
        <taxon>Glossata</taxon>
        <taxon>Ditrysia</taxon>
        <taxon>Papilionoidea</taxon>
        <taxon>Papilionidae</taxon>
        <taxon>Parnassiinae</taxon>
        <taxon>Parnassini</taxon>
        <taxon>Parnassius</taxon>
        <taxon>Parnassius</taxon>
    </lineage>
</organism>
<evidence type="ECO:0000256" key="1">
    <source>
        <dbReference type="ARBA" id="ARBA00005850"/>
    </source>
</evidence>
<proteinExistence type="inferred from homology"/>
<dbReference type="EMBL" id="CAJQZP010001539">
    <property type="protein sequence ID" value="CAG5053009.1"/>
    <property type="molecule type" value="Genomic_DNA"/>
</dbReference>
<name>A0A8S3YAJ9_PARAO</name>
<dbReference type="AlphaFoldDB" id="A0A8S3YAJ9"/>
<protein>
    <submittedName>
        <fullName evidence="5">(apollo) hypothetical protein</fullName>
    </submittedName>
</protein>